<dbReference type="Proteomes" id="UP000322294">
    <property type="component" value="Unassembled WGS sequence"/>
</dbReference>
<dbReference type="AlphaFoldDB" id="A0A5S5AX74"/>
<comment type="caution">
    <text evidence="1">The sequence shown here is derived from an EMBL/GenBank/DDBJ whole genome shotgun (WGS) entry which is preliminary data.</text>
</comment>
<evidence type="ECO:0000313" key="2">
    <source>
        <dbReference type="Proteomes" id="UP000322294"/>
    </source>
</evidence>
<keyword evidence="2" id="KW-1185">Reference proteome</keyword>
<name>A0A5S5AX74_9FIRM</name>
<organism evidence="1 2">
    <name type="scientific">Thermosediminibacter litoriperuensis</name>
    <dbReference type="NCBI Taxonomy" id="291989"/>
    <lineage>
        <taxon>Bacteria</taxon>
        <taxon>Bacillati</taxon>
        <taxon>Bacillota</taxon>
        <taxon>Clostridia</taxon>
        <taxon>Thermosediminibacterales</taxon>
        <taxon>Thermosediminibacteraceae</taxon>
        <taxon>Thermosediminibacter</taxon>
    </lineage>
</organism>
<dbReference type="EMBL" id="VNHO01000008">
    <property type="protein sequence ID" value="TYP56682.1"/>
    <property type="molecule type" value="Genomic_DNA"/>
</dbReference>
<proteinExistence type="predicted"/>
<accession>A0A5S5AX74</accession>
<protein>
    <submittedName>
        <fullName evidence="1">Uncharacterized protein</fullName>
    </submittedName>
</protein>
<gene>
    <name evidence="1" type="ORF">LZ11_00961</name>
</gene>
<evidence type="ECO:0000313" key="1">
    <source>
        <dbReference type="EMBL" id="TYP56682.1"/>
    </source>
</evidence>
<reference evidence="1 2" key="1">
    <citation type="submission" date="2019-07" db="EMBL/GenBank/DDBJ databases">
        <title>Genomic Encyclopedia of Type Strains, Phase I: the one thousand microbial genomes (KMG-I) project.</title>
        <authorList>
            <person name="Kyrpides N."/>
        </authorList>
    </citation>
    <scope>NUCLEOTIDE SEQUENCE [LARGE SCALE GENOMIC DNA]</scope>
    <source>
        <strain evidence="1 2">DSM 16647</strain>
    </source>
</reference>
<sequence>MDKEDKKKLVNNLIICVFKLGEELLDKPVNTAREKEFLEALDKAIDIIKE</sequence>